<name>A0A5B0LSP4_PUCGR</name>
<accession>A0A5B0LSP4</accession>
<protein>
    <recommendedName>
        <fullName evidence="1">AB hydrolase-1 domain-containing protein</fullName>
    </recommendedName>
</protein>
<evidence type="ECO:0000259" key="1">
    <source>
        <dbReference type="Pfam" id="PF00561"/>
    </source>
</evidence>
<organism evidence="2 4">
    <name type="scientific">Puccinia graminis f. sp. tritici</name>
    <dbReference type="NCBI Taxonomy" id="56615"/>
    <lineage>
        <taxon>Eukaryota</taxon>
        <taxon>Fungi</taxon>
        <taxon>Dikarya</taxon>
        <taxon>Basidiomycota</taxon>
        <taxon>Pucciniomycotina</taxon>
        <taxon>Pucciniomycetes</taxon>
        <taxon>Pucciniales</taxon>
        <taxon>Pucciniaceae</taxon>
        <taxon>Puccinia</taxon>
    </lineage>
</organism>
<dbReference type="InterPro" id="IPR000073">
    <property type="entry name" value="AB_hydrolase_1"/>
</dbReference>
<evidence type="ECO:0000313" key="3">
    <source>
        <dbReference type="EMBL" id="KAA1137756.1"/>
    </source>
</evidence>
<gene>
    <name evidence="2" type="ORF">PGT21_006200</name>
    <name evidence="3" type="ORF">PGTUg99_013210</name>
</gene>
<evidence type="ECO:0000313" key="4">
    <source>
        <dbReference type="Proteomes" id="UP000324748"/>
    </source>
</evidence>
<keyword evidence="4" id="KW-1185">Reference proteome</keyword>
<comment type="caution">
    <text evidence="2">The sequence shown here is derived from an EMBL/GenBank/DDBJ whole genome shotgun (WGS) entry which is preliminary data.</text>
</comment>
<reference evidence="4 5" key="1">
    <citation type="submission" date="2019-05" db="EMBL/GenBank/DDBJ databases">
        <title>Emergence of the Ug99 lineage of the wheat stem rust pathogen through somatic hybridization.</title>
        <authorList>
            <person name="Li F."/>
            <person name="Upadhyaya N.M."/>
            <person name="Sperschneider J."/>
            <person name="Matny O."/>
            <person name="Nguyen-Phuc H."/>
            <person name="Mago R."/>
            <person name="Raley C."/>
            <person name="Miller M.E."/>
            <person name="Silverstein K.A.T."/>
            <person name="Henningsen E."/>
            <person name="Hirsch C.D."/>
            <person name="Visser B."/>
            <person name="Pretorius Z.A."/>
            <person name="Steffenson B.J."/>
            <person name="Schwessinger B."/>
            <person name="Dodds P.N."/>
            <person name="Figueroa M."/>
        </authorList>
    </citation>
    <scope>NUCLEOTIDE SEQUENCE [LARGE SCALE GENOMIC DNA]</scope>
    <source>
        <strain evidence="2">21-0</strain>
        <strain evidence="3 5">Ug99</strain>
    </source>
</reference>
<dbReference type="Gene3D" id="3.40.50.1820">
    <property type="entry name" value="alpha/beta hydrolase"/>
    <property type="match status" value="1"/>
</dbReference>
<dbReference type="OrthoDB" id="19657at2759"/>
<feature type="domain" description="AB hydrolase-1" evidence="1">
    <location>
        <begin position="49"/>
        <end position="296"/>
    </location>
</feature>
<dbReference type="PANTHER" id="PTHR43433:SF5">
    <property type="entry name" value="AB HYDROLASE-1 DOMAIN-CONTAINING PROTEIN"/>
    <property type="match status" value="1"/>
</dbReference>
<dbReference type="SUPFAM" id="SSF53474">
    <property type="entry name" value="alpha/beta-Hydrolases"/>
    <property type="match status" value="1"/>
</dbReference>
<dbReference type="EMBL" id="VSWC01000184">
    <property type="protein sequence ID" value="KAA1067461.1"/>
    <property type="molecule type" value="Genomic_DNA"/>
</dbReference>
<dbReference type="InterPro" id="IPR050471">
    <property type="entry name" value="AB_hydrolase"/>
</dbReference>
<sequence length="321" mass="36220">MHLKPLDTILNSKTCVQKGLCPVRHERDEQPRNIYYEIHGDLKASQKLVLIMGLMFTCAAWLEQVDHFSRKADHAVLVFDNRGVGNSECGAMKPYRTSGMAKDVKDLLDYVQWDQDRSLHIFGVSLGGMLSQNLCLLIPKRIKSISFVSTRCGSVLDIPSPRAMATLLNIVCRKGPYKKRVDLLLELLYPASYLNQSTANGQTRRDDLLKYYQTWFDRPQQLPLSGIFGQFCATAFHHCSDSSLKRIAAELYPAKIAVISGNQDELIDPLRSFELRGKLSGSELILFENAGHILNSQAPQQFNLLMERIIAEGNEAFQTKN</sequence>
<evidence type="ECO:0000313" key="2">
    <source>
        <dbReference type="EMBL" id="KAA1067461.1"/>
    </source>
</evidence>
<dbReference type="Proteomes" id="UP000325313">
    <property type="component" value="Unassembled WGS sequence"/>
</dbReference>
<evidence type="ECO:0000313" key="5">
    <source>
        <dbReference type="Proteomes" id="UP000325313"/>
    </source>
</evidence>
<dbReference type="EMBL" id="VDEP01000005">
    <property type="protein sequence ID" value="KAA1137756.1"/>
    <property type="molecule type" value="Genomic_DNA"/>
</dbReference>
<dbReference type="Proteomes" id="UP000324748">
    <property type="component" value="Unassembled WGS sequence"/>
</dbReference>
<proteinExistence type="predicted"/>
<dbReference type="Pfam" id="PF00561">
    <property type="entry name" value="Abhydrolase_1"/>
    <property type="match status" value="1"/>
</dbReference>
<dbReference type="AlphaFoldDB" id="A0A5B0LSP4"/>
<dbReference type="PANTHER" id="PTHR43433">
    <property type="entry name" value="HYDROLASE, ALPHA/BETA FOLD FAMILY PROTEIN"/>
    <property type="match status" value="1"/>
</dbReference>
<dbReference type="InterPro" id="IPR029058">
    <property type="entry name" value="AB_hydrolase_fold"/>
</dbReference>